<dbReference type="AlphaFoldDB" id="A0A0K2VL64"/>
<evidence type="ECO:0000313" key="2">
    <source>
        <dbReference type="EMBL" id="CDW51194.1"/>
    </source>
</evidence>
<feature type="signal peptide" evidence="1">
    <location>
        <begin position="1"/>
        <end position="20"/>
    </location>
</feature>
<accession>A0A0K2VL64</accession>
<organism evidence="2">
    <name type="scientific">Lepeophtheirus salmonis</name>
    <name type="common">Salmon louse</name>
    <name type="synonym">Caligus salmonis</name>
    <dbReference type="NCBI Taxonomy" id="72036"/>
    <lineage>
        <taxon>Eukaryota</taxon>
        <taxon>Metazoa</taxon>
        <taxon>Ecdysozoa</taxon>
        <taxon>Arthropoda</taxon>
        <taxon>Crustacea</taxon>
        <taxon>Multicrustacea</taxon>
        <taxon>Hexanauplia</taxon>
        <taxon>Copepoda</taxon>
        <taxon>Siphonostomatoida</taxon>
        <taxon>Caligidae</taxon>
        <taxon>Lepeophtheirus</taxon>
    </lineage>
</organism>
<feature type="chain" id="PRO_5005489519" evidence="1">
    <location>
        <begin position="21"/>
        <end position="51"/>
    </location>
</feature>
<sequence length="51" mass="5880">VTLWTPSLLCFVIPIKLTECCLERAMTTSHKSLVLIHLWPNKERNSRLDTA</sequence>
<evidence type="ECO:0000256" key="1">
    <source>
        <dbReference type="SAM" id="SignalP"/>
    </source>
</evidence>
<reference evidence="2" key="1">
    <citation type="submission" date="2014-05" db="EMBL/GenBank/DDBJ databases">
        <authorList>
            <person name="Chronopoulou M."/>
        </authorList>
    </citation>
    <scope>NUCLEOTIDE SEQUENCE</scope>
    <source>
        <tissue evidence="2">Whole organism</tissue>
    </source>
</reference>
<dbReference type="EMBL" id="HACA01033832">
    <property type="protein sequence ID" value="CDW51194.1"/>
    <property type="molecule type" value="Transcribed_RNA"/>
</dbReference>
<protein>
    <submittedName>
        <fullName evidence="2">Uncharacterized protein</fullName>
    </submittedName>
</protein>
<keyword evidence="1" id="KW-0732">Signal</keyword>
<name>A0A0K2VL64_LEPSM</name>
<proteinExistence type="predicted"/>
<feature type="non-terminal residue" evidence="2">
    <location>
        <position position="1"/>
    </location>
</feature>